<dbReference type="EMBL" id="UZAF01020580">
    <property type="protein sequence ID" value="VDO71106.1"/>
    <property type="molecule type" value="Genomic_DNA"/>
</dbReference>
<name>A0A0N4X275_HAEPC</name>
<sequence length="83" mass="8962">MTHLLETKTTMEYVSVLGIVLLIVVLVIGIILIARRSTKLRKLILKKRPKTAEVEAAAAISSKEATVKSSDGASKSIEGSRDI</sequence>
<keyword evidence="2" id="KW-0812">Transmembrane</keyword>
<keyword evidence="4" id="KW-1185">Reference proteome</keyword>
<proteinExistence type="predicted"/>
<evidence type="ECO:0000256" key="1">
    <source>
        <dbReference type="SAM" id="MobiDB-lite"/>
    </source>
</evidence>
<reference evidence="5" key="1">
    <citation type="submission" date="2017-02" db="UniProtKB">
        <authorList>
            <consortium name="WormBaseParasite"/>
        </authorList>
    </citation>
    <scope>IDENTIFICATION</scope>
</reference>
<gene>
    <name evidence="3" type="ORF">HPLM_LOCUS18444</name>
</gene>
<dbReference type="Proteomes" id="UP000268014">
    <property type="component" value="Unassembled WGS sequence"/>
</dbReference>
<feature type="compositionally biased region" description="Polar residues" evidence="1">
    <location>
        <begin position="64"/>
        <end position="73"/>
    </location>
</feature>
<accession>A0A0N4X275</accession>
<protein>
    <submittedName>
        <fullName evidence="5">LPXTG cell wall anchor domain-containing protein</fullName>
    </submittedName>
</protein>
<dbReference type="WBParaSite" id="HPLM_0001845201-mRNA-1">
    <property type="protein sequence ID" value="HPLM_0001845201-mRNA-1"/>
    <property type="gene ID" value="HPLM_0001845201"/>
</dbReference>
<keyword evidence="2" id="KW-1133">Transmembrane helix</keyword>
<organism evidence="5">
    <name type="scientific">Haemonchus placei</name>
    <name type="common">Barber's pole worm</name>
    <dbReference type="NCBI Taxonomy" id="6290"/>
    <lineage>
        <taxon>Eukaryota</taxon>
        <taxon>Metazoa</taxon>
        <taxon>Ecdysozoa</taxon>
        <taxon>Nematoda</taxon>
        <taxon>Chromadorea</taxon>
        <taxon>Rhabditida</taxon>
        <taxon>Rhabditina</taxon>
        <taxon>Rhabditomorpha</taxon>
        <taxon>Strongyloidea</taxon>
        <taxon>Trichostrongylidae</taxon>
        <taxon>Haemonchus</taxon>
    </lineage>
</organism>
<evidence type="ECO:0000256" key="2">
    <source>
        <dbReference type="SAM" id="Phobius"/>
    </source>
</evidence>
<reference evidence="3 4" key="2">
    <citation type="submission" date="2018-11" db="EMBL/GenBank/DDBJ databases">
        <authorList>
            <consortium name="Pathogen Informatics"/>
        </authorList>
    </citation>
    <scope>NUCLEOTIDE SEQUENCE [LARGE SCALE GENOMIC DNA]</scope>
    <source>
        <strain evidence="3 4">MHpl1</strain>
    </source>
</reference>
<evidence type="ECO:0000313" key="5">
    <source>
        <dbReference type="WBParaSite" id="HPLM_0001845201-mRNA-1"/>
    </source>
</evidence>
<evidence type="ECO:0000313" key="3">
    <source>
        <dbReference type="EMBL" id="VDO71106.1"/>
    </source>
</evidence>
<feature type="region of interest" description="Disordered" evidence="1">
    <location>
        <begin position="64"/>
        <end position="83"/>
    </location>
</feature>
<evidence type="ECO:0000313" key="4">
    <source>
        <dbReference type="Proteomes" id="UP000268014"/>
    </source>
</evidence>
<dbReference type="AlphaFoldDB" id="A0A0N4X275"/>
<keyword evidence="2" id="KW-0472">Membrane</keyword>
<feature type="transmembrane region" description="Helical" evidence="2">
    <location>
        <begin position="13"/>
        <end position="34"/>
    </location>
</feature>